<dbReference type="EMBL" id="FQXS01000064">
    <property type="protein sequence ID" value="SHI15629.1"/>
    <property type="molecule type" value="Genomic_DNA"/>
</dbReference>
<evidence type="ECO:0000313" key="3">
    <source>
        <dbReference type="Proteomes" id="UP000184139"/>
    </source>
</evidence>
<dbReference type="STRING" id="1121409.SAMN02745124_04459"/>
<feature type="domain" description="Winged helix-turn helix" evidence="1">
    <location>
        <begin position="14"/>
        <end position="71"/>
    </location>
</feature>
<dbReference type="Proteomes" id="UP000184139">
    <property type="component" value="Unassembled WGS sequence"/>
</dbReference>
<reference evidence="2 3" key="1">
    <citation type="submission" date="2016-11" db="EMBL/GenBank/DDBJ databases">
        <authorList>
            <person name="Jaros S."/>
            <person name="Januszkiewicz K."/>
            <person name="Wedrychowicz H."/>
        </authorList>
    </citation>
    <scope>NUCLEOTIDE SEQUENCE [LARGE SCALE GENOMIC DNA]</scope>
    <source>
        <strain evidence="2 3">DSM 9705</strain>
    </source>
</reference>
<proteinExistence type="predicted"/>
<accession>A0A1M5YUL8</accession>
<protein>
    <submittedName>
        <fullName evidence="2">Winged helix-turn helix</fullName>
    </submittedName>
</protein>
<gene>
    <name evidence="2" type="ORF">SAMN02745124_04459</name>
</gene>
<keyword evidence="3" id="KW-1185">Reference proteome</keyword>
<organism evidence="2 3">
    <name type="scientific">Desulfofustis glycolicus DSM 9705</name>
    <dbReference type="NCBI Taxonomy" id="1121409"/>
    <lineage>
        <taxon>Bacteria</taxon>
        <taxon>Pseudomonadati</taxon>
        <taxon>Thermodesulfobacteriota</taxon>
        <taxon>Desulfobulbia</taxon>
        <taxon>Desulfobulbales</taxon>
        <taxon>Desulfocapsaceae</taxon>
        <taxon>Desulfofustis</taxon>
    </lineage>
</organism>
<evidence type="ECO:0000313" key="2">
    <source>
        <dbReference type="EMBL" id="SHI15629.1"/>
    </source>
</evidence>
<dbReference type="InterPro" id="IPR025959">
    <property type="entry name" value="Winged_HTH_dom"/>
</dbReference>
<evidence type="ECO:0000259" key="1">
    <source>
        <dbReference type="Pfam" id="PF13592"/>
    </source>
</evidence>
<dbReference type="OrthoDB" id="5504200at2"/>
<dbReference type="RefSeq" id="WP_073379561.1">
    <property type="nucleotide sequence ID" value="NZ_FQXS01000064.1"/>
</dbReference>
<name>A0A1M5YUL8_9BACT</name>
<dbReference type="AlphaFoldDB" id="A0A1M5YUL8"/>
<dbReference type="Pfam" id="PF13592">
    <property type="entry name" value="HTH_33"/>
    <property type="match status" value="1"/>
</dbReference>
<sequence>MLVDKAPNQLKLPFALWTRDAVRLAIKKKSGIELPLRTITDYLKRWGFTPQKPAKRVYEQAPKKLKQWLEKGYPEIASRAKKEKAEIHWGDETGVNNEAYNARGFAPKGQTPIVCSSMRQEAASI</sequence>